<keyword evidence="2" id="KW-0808">Transferase</keyword>
<evidence type="ECO:0000259" key="3">
    <source>
        <dbReference type="PROSITE" id="PS50404"/>
    </source>
</evidence>
<dbReference type="Gene3D" id="3.40.30.10">
    <property type="entry name" value="Glutaredoxin"/>
    <property type="match status" value="1"/>
</dbReference>
<evidence type="ECO:0000313" key="8">
    <source>
        <dbReference type="Proteomes" id="UP000276029"/>
    </source>
</evidence>
<dbReference type="Gene3D" id="1.20.1050.10">
    <property type="match status" value="1"/>
</dbReference>
<dbReference type="KEGG" id="smic:SmB9_15470"/>
<name>A0AAD1D5M0_SPHMI</name>
<evidence type="ECO:0000313" key="6">
    <source>
        <dbReference type="EMBL" id="RKS90969.1"/>
    </source>
</evidence>
<accession>A0AAD1D5M0</accession>
<evidence type="ECO:0000313" key="7">
    <source>
        <dbReference type="Proteomes" id="UP000275727"/>
    </source>
</evidence>
<dbReference type="InterPro" id="IPR040079">
    <property type="entry name" value="Glutathione_S-Trfase"/>
</dbReference>
<dbReference type="EMBL" id="AP018711">
    <property type="protein sequence ID" value="BBE33889.1"/>
    <property type="molecule type" value="Genomic_DNA"/>
</dbReference>
<dbReference type="InterPro" id="IPR004045">
    <property type="entry name" value="Glutathione_S-Trfase_N"/>
</dbReference>
<dbReference type="SFLD" id="SFLDG00358">
    <property type="entry name" value="Main_(cytGST)"/>
    <property type="match status" value="1"/>
</dbReference>
<feature type="domain" description="GST N-terminal" evidence="3">
    <location>
        <begin position="1"/>
        <end position="78"/>
    </location>
</feature>
<organism evidence="5 7">
    <name type="scientific">Sphingosinicella microcystinivorans</name>
    <dbReference type="NCBI Taxonomy" id="335406"/>
    <lineage>
        <taxon>Bacteria</taxon>
        <taxon>Pseudomonadati</taxon>
        <taxon>Pseudomonadota</taxon>
        <taxon>Alphaproteobacteria</taxon>
        <taxon>Sphingomonadales</taxon>
        <taxon>Sphingosinicellaceae</taxon>
        <taxon>Sphingosinicella</taxon>
    </lineage>
</organism>
<dbReference type="PROSITE" id="PS50405">
    <property type="entry name" value="GST_CTER"/>
    <property type="match status" value="1"/>
</dbReference>
<dbReference type="SFLD" id="SFLDS00019">
    <property type="entry name" value="Glutathione_Transferase_(cytos"/>
    <property type="match status" value="1"/>
</dbReference>
<evidence type="ECO:0000259" key="4">
    <source>
        <dbReference type="PROSITE" id="PS50405"/>
    </source>
</evidence>
<evidence type="ECO:0000256" key="2">
    <source>
        <dbReference type="ARBA" id="ARBA00022679"/>
    </source>
</evidence>
<dbReference type="InterPro" id="IPR036249">
    <property type="entry name" value="Thioredoxin-like_sf"/>
</dbReference>
<dbReference type="Pfam" id="PF13417">
    <property type="entry name" value="GST_N_3"/>
    <property type="match status" value="1"/>
</dbReference>
<dbReference type="SUPFAM" id="SSF47616">
    <property type="entry name" value="GST C-terminal domain-like"/>
    <property type="match status" value="1"/>
</dbReference>
<dbReference type="GO" id="GO:0043295">
    <property type="term" value="F:glutathione binding"/>
    <property type="evidence" value="ECO:0007669"/>
    <property type="project" value="TreeGrafter"/>
</dbReference>
<dbReference type="RefSeq" id="WP_338068284.1">
    <property type="nucleotide sequence ID" value="NZ_AP018711.1"/>
</dbReference>
<dbReference type="PANTHER" id="PTHR43900:SF3">
    <property type="entry name" value="GLUTATHIONE S-TRANSFERASE RHO"/>
    <property type="match status" value="1"/>
</dbReference>
<reference evidence="5 7" key="1">
    <citation type="submission" date="2018-06" db="EMBL/GenBank/DDBJ databases">
        <title>Complete Genome Sequence of the Microcystin-Degrading Bacterium Sphingosinicella microcystinivorans Strain B-9.</title>
        <authorList>
            <person name="Jin H."/>
            <person name="Nishizawa T."/>
            <person name="Guo Y."/>
            <person name="Nishizawa A."/>
            <person name="Park H."/>
            <person name="Kato H."/>
            <person name="Tsuji K."/>
            <person name="Harada K."/>
        </authorList>
    </citation>
    <scope>NUCLEOTIDE SEQUENCE [LARGE SCALE GENOMIC DNA]</scope>
    <source>
        <strain evidence="5 7">B9</strain>
    </source>
</reference>
<dbReference type="EC" id="2.5.1.18" evidence="1"/>
<dbReference type="Proteomes" id="UP000276029">
    <property type="component" value="Unassembled WGS sequence"/>
</dbReference>
<gene>
    <name evidence="6" type="ORF">DFR51_0513</name>
    <name evidence="5" type="ORF">SmB9_15470</name>
</gene>
<reference evidence="6 8" key="2">
    <citation type="submission" date="2018-10" db="EMBL/GenBank/DDBJ databases">
        <title>Genomic Encyclopedia of Type Strains, Phase IV (KMG-IV): sequencing the most valuable type-strain genomes for metagenomic binning, comparative biology and taxonomic classification.</title>
        <authorList>
            <person name="Goeker M."/>
        </authorList>
    </citation>
    <scope>NUCLEOTIDE SEQUENCE [LARGE SCALE GENOMIC DNA]</scope>
    <source>
        <strain evidence="6 8">DSM 19791</strain>
    </source>
</reference>
<keyword evidence="8" id="KW-1185">Reference proteome</keyword>
<dbReference type="Pfam" id="PF00043">
    <property type="entry name" value="GST_C"/>
    <property type="match status" value="1"/>
</dbReference>
<dbReference type="AlphaFoldDB" id="A0AAD1D5M0"/>
<evidence type="ECO:0000313" key="5">
    <source>
        <dbReference type="EMBL" id="BBE33889.1"/>
    </source>
</evidence>
<dbReference type="PANTHER" id="PTHR43900">
    <property type="entry name" value="GLUTATHIONE S-TRANSFERASE RHO"/>
    <property type="match status" value="1"/>
</dbReference>
<dbReference type="SUPFAM" id="SSF52833">
    <property type="entry name" value="Thioredoxin-like"/>
    <property type="match status" value="1"/>
</dbReference>
<dbReference type="Proteomes" id="UP000275727">
    <property type="component" value="Chromosome"/>
</dbReference>
<protein>
    <recommendedName>
        <fullName evidence="1">glutathione transferase</fullName>
        <ecNumber evidence="1">2.5.1.18</ecNumber>
    </recommendedName>
</protein>
<feature type="domain" description="GST C-terminal" evidence="4">
    <location>
        <begin position="83"/>
        <end position="213"/>
    </location>
</feature>
<dbReference type="InterPro" id="IPR004046">
    <property type="entry name" value="GST_C"/>
</dbReference>
<dbReference type="EMBL" id="RBWX01000007">
    <property type="protein sequence ID" value="RKS90969.1"/>
    <property type="molecule type" value="Genomic_DNA"/>
</dbReference>
<dbReference type="InterPro" id="IPR036282">
    <property type="entry name" value="Glutathione-S-Trfase_C_sf"/>
</dbReference>
<sequence>MIKVYGSTLSPFVRKVVVVLAEKGLDYEVVPSGLPARDPEFLSISPFGKMPAFRDGDFAISDSSAIVHYLDAKYPQPRLIPQSPEDLARAVWYDEFGDTIVVASAGKVFFNRVVAPRFLKQAGSEDMVQQGIAELPRLFDYLEGVVPEPGGFLVGDALSLADIAVASPFVNLSHCALDVDCAKHPRLGAWLPTILSRSSFAAVVAEEKAFLAA</sequence>
<dbReference type="GO" id="GO:0005737">
    <property type="term" value="C:cytoplasm"/>
    <property type="evidence" value="ECO:0007669"/>
    <property type="project" value="TreeGrafter"/>
</dbReference>
<evidence type="ECO:0000256" key="1">
    <source>
        <dbReference type="ARBA" id="ARBA00012452"/>
    </source>
</evidence>
<dbReference type="InterPro" id="IPR010987">
    <property type="entry name" value="Glutathione-S-Trfase_C-like"/>
</dbReference>
<proteinExistence type="predicted"/>
<dbReference type="PROSITE" id="PS50404">
    <property type="entry name" value="GST_NTER"/>
    <property type="match status" value="1"/>
</dbReference>
<dbReference type="GO" id="GO:0004364">
    <property type="term" value="F:glutathione transferase activity"/>
    <property type="evidence" value="ECO:0007669"/>
    <property type="project" value="UniProtKB-EC"/>
</dbReference>